<reference evidence="1 2" key="1">
    <citation type="submission" date="2021-06" db="EMBL/GenBank/DDBJ databases">
        <authorList>
            <person name="Palmer J.M."/>
        </authorList>
    </citation>
    <scope>NUCLEOTIDE SEQUENCE [LARGE SCALE GENOMIC DNA]</scope>
    <source>
        <strain evidence="1 2">GA_2019</strain>
        <tissue evidence="1">Muscle</tissue>
    </source>
</reference>
<comment type="caution">
    <text evidence="1">The sequence shown here is derived from an EMBL/GenBank/DDBJ whole genome shotgun (WGS) entry which is preliminary data.</text>
</comment>
<protein>
    <submittedName>
        <fullName evidence="1">Uncharacterized protein</fullName>
    </submittedName>
</protein>
<organism evidence="1 2">
    <name type="scientific">Goodea atripinnis</name>
    <dbReference type="NCBI Taxonomy" id="208336"/>
    <lineage>
        <taxon>Eukaryota</taxon>
        <taxon>Metazoa</taxon>
        <taxon>Chordata</taxon>
        <taxon>Craniata</taxon>
        <taxon>Vertebrata</taxon>
        <taxon>Euteleostomi</taxon>
        <taxon>Actinopterygii</taxon>
        <taxon>Neopterygii</taxon>
        <taxon>Teleostei</taxon>
        <taxon>Neoteleostei</taxon>
        <taxon>Acanthomorphata</taxon>
        <taxon>Ovalentaria</taxon>
        <taxon>Atherinomorphae</taxon>
        <taxon>Cyprinodontiformes</taxon>
        <taxon>Goodeidae</taxon>
        <taxon>Goodea</taxon>
    </lineage>
</organism>
<accession>A0ABV0PB60</accession>
<keyword evidence="2" id="KW-1185">Reference proteome</keyword>
<gene>
    <name evidence="1" type="ORF">GOODEAATRI_003527</name>
</gene>
<sequence>MKECQNINIFVCKKTFYCLALTKQTGSEHIQLAEKISTSFPLVLSSHLFQLFSPLILPSAALHTLSFSLDQCMPGLQQQLLLTDLCVTNNKKFMETQFMFFY</sequence>
<proteinExistence type="predicted"/>
<evidence type="ECO:0000313" key="1">
    <source>
        <dbReference type="EMBL" id="MEQ2180666.1"/>
    </source>
</evidence>
<dbReference type="Proteomes" id="UP001476798">
    <property type="component" value="Unassembled WGS sequence"/>
</dbReference>
<evidence type="ECO:0000313" key="2">
    <source>
        <dbReference type="Proteomes" id="UP001476798"/>
    </source>
</evidence>
<dbReference type="EMBL" id="JAHRIO010070103">
    <property type="protein sequence ID" value="MEQ2180666.1"/>
    <property type="molecule type" value="Genomic_DNA"/>
</dbReference>
<name>A0ABV0PB60_9TELE</name>